<evidence type="ECO:0000256" key="1">
    <source>
        <dbReference type="SAM" id="MobiDB-lite"/>
    </source>
</evidence>
<evidence type="ECO:0000313" key="2">
    <source>
        <dbReference type="EMBL" id="OHA51621.1"/>
    </source>
</evidence>
<sequence>MENIILSSFESKMRRLPPKIKAILIAPETGDLIEAACQKHGVENRVFSYSGLVGLILMGELNPNLLVKSIVEKENIDTEKAKLIALDISAAIFQPIKQELITMYGLTQKPAAPTVTPPTPQSRPEPVEWAPPPSTREAGLSLPEIPNSTAPPVPEPTPLAPPPKADQPLAENPLPAEKSFYSPIPQNRPEPARSELVESVEGQAPSINSGQAKPNVIDLSKEPPRPVAQPGDPPLEGNIVNLKQINNQ</sequence>
<protein>
    <submittedName>
        <fullName evidence="2">Uncharacterized protein</fullName>
    </submittedName>
</protein>
<organism evidence="2 3">
    <name type="scientific">Candidatus Terrybacteria bacterium RIFCSPLOWO2_01_FULL_40_23</name>
    <dbReference type="NCBI Taxonomy" id="1802366"/>
    <lineage>
        <taxon>Bacteria</taxon>
        <taxon>Candidatus Terryibacteriota</taxon>
    </lineage>
</organism>
<dbReference type="AlphaFoldDB" id="A0A1G2PVG7"/>
<reference evidence="2 3" key="1">
    <citation type="journal article" date="2016" name="Nat. Commun.">
        <title>Thousands of microbial genomes shed light on interconnected biogeochemical processes in an aquifer system.</title>
        <authorList>
            <person name="Anantharaman K."/>
            <person name="Brown C.T."/>
            <person name="Hug L.A."/>
            <person name="Sharon I."/>
            <person name="Castelle C.J."/>
            <person name="Probst A.J."/>
            <person name="Thomas B.C."/>
            <person name="Singh A."/>
            <person name="Wilkins M.J."/>
            <person name="Karaoz U."/>
            <person name="Brodie E.L."/>
            <person name="Williams K.H."/>
            <person name="Hubbard S.S."/>
            <person name="Banfield J.F."/>
        </authorList>
    </citation>
    <scope>NUCLEOTIDE SEQUENCE [LARGE SCALE GENOMIC DNA]</scope>
</reference>
<feature type="compositionally biased region" description="Pro residues" evidence="1">
    <location>
        <begin position="149"/>
        <end position="165"/>
    </location>
</feature>
<feature type="compositionally biased region" description="Pro residues" evidence="1">
    <location>
        <begin position="115"/>
        <end position="134"/>
    </location>
</feature>
<evidence type="ECO:0000313" key="3">
    <source>
        <dbReference type="Proteomes" id="UP000176951"/>
    </source>
</evidence>
<comment type="caution">
    <text evidence="2">The sequence shown here is derived from an EMBL/GenBank/DDBJ whole genome shotgun (WGS) entry which is preliminary data.</text>
</comment>
<dbReference type="EMBL" id="MHSW01000020">
    <property type="protein sequence ID" value="OHA51621.1"/>
    <property type="molecule type" value="Genomic_DNA"/>
</dbReference>
<gene>
    <name evidence="2" type="ORF">A3A97_04375</name>
</gene>
<feature type="region of interest" description="Disordered" evidence="1">
    <location>
        <begin position="111"/>
        <end position="248"/>
    </location>
</feature>
<name>A0A1G2PVG7_9BACT</name>
<dbReference type="Proteomes" id="UP000176951">
    <property type="component" value="Unassembled WGS sequence"/>
</dbReference>
<accession>A0A1G2PVG7</accession>
<proteinExistence type="predicted"/>